<dbReference type="InterPro" id="IPR013611">
    <property type="entry name" value="Transp-assoc_OB_typ2"/>
</dbReference>
<evidence type="ECO:0000313" key="10">
    <source>
        <dbReference type="Proteomes" id="UP001198571"/>
    </source>
</evidence>
<dbReference type="InterPro" id="IPR008995">
    <property type="entry name" value="Mo/tungstate-bd_C_term_dom"/>
</dbReference>
<dbReference type="InterPro" id="IPR005893">
    <property type="entry name" value="PotA-like"/>
</dbReference>
<keyword evidence="1 7" id="KW-0813">Transport</keyword>
<accession>A0ABS8CM04</accession>
<comment type="caution">
    <text evidence="9">The sequence shown here is derived from an EMBL/GenBank/DDBJ whole genome shotgun (WGS) entry which is preliminary data.</text>
</comment>
<evidence type="ECO:0000259" key="8">
    <source>
        <dbReference type="PROSITE" id="PS50893"/>
    </source>
</evidence>
<dbReference type="Pfam" id="PF08402">
    <property type="entry name" value="TOBE_2"/>
    <property type="match status" value="1"/>
</dbReference>
<dbReference type="SMART" id="SM00382">
    <property type="entry name" value="AAA"/>
    <property type="match status" value="1"/>
</dbReference>
<dbReference type="InterPro" id="IPR017871">
    <property type="entry name" value="ABC_transporter-like_CS"/>
</dbReference>
<reference evidence="9 10" key="1">
    <citation type="submission" date="2020-07" db="EMBL/GenBank/DDBJ databases">
        <title>Pseudogemmobacter sp. nov., isolated from poultry manure in Taiwan.</title>
        <authorList>
            <person name="Lin S.-Y."/>
            <person name="Tang Y.-S."/>
            <person name="Young C.-C."/>
        </authorList>
    </citation>
    <scope>NUCLEOTIDE SEQUENCE [LARGE SCALE GENOMIC DNA]</scope>
    <source>
        <strain evidence="9 10">CC-YST710</strain>
    </source>
</reference>
<dbReference type="EC" id="7.6.2.11" evidence="7"/>
<dbReference type="Pfam" id="PF00005">
    <property type="entry name" value="ABC_tran"/>
    <property type="match status" value="1"/>
</dbReference>
<keyword evidence="3 7" id="KW-0547">Nucleotide-binding</keyword>
<dbReference type="GO" id="GO:0005524">
    <property type="term" value="F:ATP binding"/>
    <property type="evidence" value="ECO:0007669"/>
    <property type="project" value="UniProtKB-KW"/>
</dbReference>
<sequence length="374" mass="40828">MRHLSGCREGRTDVQDRFIAFESVRKSYDGINYVVRGLDLDIAEGEFLTLLGPSGSGKTTTLMMLAGFETPTSGSILLGGQHIEKVPAYDRNIGMVFQNYALFPHMTVGENVAFPLKMRRMNRSEVTQRVRKALDMVRMSGFEGRKPAQLSGGQQQRIALARALVFEPRLILMDEPLGALDKQLREHMQLEIKHLHDRLGINIVYVTHDQSEALTMSDRVGVFSDGILQQVAPPDRLYEMPDNLFVAGFVGENNTFSGEIVALDGESCVLRCADGATIRAGCGKGLVMGGKAAVVVRPERMLPGSAGSGLENQFGARLDEVIYHGDHLRLRISLLGSEGIQIKVPAGSLDAPLTAGSNVSIGWRADHCRALPQA</sequence>
<dbReference type="NCBIfam" id="TIGR01187">
    <property type="entry name" value="potA"/>
    <property type="match status" value="1"/>
</dbReference>
<evidence type="ECO:0000256" key="3">
    <source>
        <dbReference type="ARBA" id="ARBA00022741"/>
    </source>
</evidence>
<organism evidence="9 10">
    <name type="scientific">Pseudogemmobacter faecipullorum</name>
    <dbReference type="NCBI Taxonomy" id="2755041"/>
    <lineage>
        <taxon>Bacteria</taxon>
        <taxon>Pseudomonadati</taxon>
        <taxon>Pseudomonadota</taxon>
        <taxon>Alphaproteobacteria</taxon>
        <taxon>Rhodobacterales</taxon>
        <taxon>Paracoccaceae</taxon>
        <taxon>Pseudogemmobacter</taxon>
    </lineage>
</organism>
<dbReference type="PANTHER" id="PTHR42781:SF6">
    <property type="entry name" value="SPERMIDINE_PUTRESCINE IMPORT ATP-BINDING PROTEIN POTA"/>
    <property type="match status" value="1"/>
</dbReference>
<dbReference type="Gene3D" id="2.40.50.100">
    <property type="match status" value="1"/>
</dbReference>
<dbReference type="InterPro" id="IPR050093">
    <property type="entry name" value="ABC_SmlMolc_Importer"/>
</dbReference>
<keyword evidence="5 7" id="KW-1278">Translocase</keyword>
<dbReference type="PROSITE" id="PS50893">
    <property type="entry name" value="ABC_TRANSPORTER_2"/>
    <property type="match status" value="1"/>
</dbReference>
<dbReference type="InterPro" id="IPR003593">
    <property type="entry name" value="AAA+_ATPase"/>
</dbReference>
<proteinExistence type="inferred from homology"/>
<keyword evidence="4 7" id="KW-0067">ATP-binding</keyword>
<evidence type="ECO:0000256" key="7">
    <source>
        <dbReference type="RuleBase" id="RU364083"/>
    </source>
</evidence>
<evidence type="ECO:0000256" key="6">
    <source>
        <dbReference type="ARBA" id="ARBA00023136"/>
    </source>
</evidence>
<comment type="similarity">
    <text evidence="7">Belongs to the ABC transporter superfamily. Spermidine/putrescine importer (TC 3.A.1.11.1) family.</text>
</comment>
<dbReference type="InterPro" id="IPR003439">
    <property type="entry name" value="ABC_transporter-like_ATP-bd"/>
</dbReference>
<evidence type="ECO:0000256" key="4">
    <source>
        <dbReference type="ARBA" id="ARBA00022840"/>
    </source>
</evidence>
<feature type="domain" description="ABC transporter" evidence="8">
    <location>
        <begin position="19"/>
        <end position="250"/>
    </location>
</feature>
<evidence type="ECO:0000313" key="9">
    <source>
        <dbReference type="EMBL" id="MCB5410412.1"/>
    </source>
</evidence>
<dbReference type="Gene3D" id="3.40.50.300">
    <property type="entry name" value="P-loop containing nucleotide triphosphate hydrolases"/>
    <property type="match status" value="1"/>
</dbReference>
<gene>
    <name evidence="7" type="primary">potA</name>
    <name evidence="9" type="ORF">H0485_10410</name>
</gene>
<dbReference type="PROSITE" id="PS00211">
    <property type="entry name" value="ABC_TRANSPORTER_1"/>
    <property type="match status" value="1"/>
</dbReference>
<evidence type="ECO:0000256" key="5">
    <source>
        <dbReference type="ARBA" id="ARBA00022967"/>
    </source>
</evidence>
<keyword evidence="10" id="KW-1185">Reference proteome</keyword>
<evidence type="ECO:0000256" key="1">
    <source>
        <dbReference type="ARBA" id="ARBA00022448"/>
    </source>
</evidence>
<keyword evidence="6 7" id="KW-0472">Membrane</keyword>
<dbReference type="PANTHER" id="PTHR42781">
    <property type="entry name" value="SPERMIDINE/PUTRESCINE IMPORT ATP-BINDING PROTEIN POTA"/>
    <property type="match status" value="1"/>
</dbReference>
<dbReference type="Proteomes" id="UP001198571">
    <property type="component" value="Unassembled WGS sequence"/>
</dbReference>
<keyword evidence="2 7" id="KW-1003">Cell membrane</keyword>
<name>A0ABS8CM04_9RHOB</name>
<comment type="subunit">
    <text evidence="7">The complex is composed of two ATP-binding proteins (PotA), two transmembrane proteins (PotB and PotC) and a solute-binding protein (PotD).</text>
</comment>
<dbReference type="EMBL" id="JACDXX010000008">
    <property type="protein sequence ID" value="MCB5410412.1"/>
    <property type="molecule type" value="Genomic_DNA"/>
</dbReference>
<evidence type="ECO:0000256" key="2">
    <source>
        <dbReference type="ARBA" id="ARBA00022475"/>
    </source>
</evidence>
<comment type="catalytic activity">
    <reaction evidence="7">
        <text>ATP + H2O + polyamine-[polyamine-binding protein]Side 1 = ADP + phosphate + polyamineSide 2 + [polyamine-binding protein]Side 1.</text>
        <dbReference type="EC" id="7.6.2.11"/>
    </reaction>
</comment>
<comment type="function">
    <text evidence="7">Part of the ABC transporter complex PotABCD involved in spermidine/putrescine import. Responsible for energy coupling to the transport system.</text>
</comment>
<dbReference type="SUPFAM" id="SSF50331">
    <property type="entry name" value="MOP-like"/>
    <property type="match status" value="1"/>
</dbReference>
<protein>
    <recommendedName>
        <fullName evidence="7">Spermidine/putrescine import ATP-binding protein PotA</fullName>
        <ecNumber evidence="7">7.6.2.11</ecNumber>
    </recommendedName>
</protein>
<dbReference type="RefSeq" id="WP_226935315.1">
    <property type="nucleotide sequence ID" value="NZ_JACDXX010000008.1"/>
</dbReference>
<dbReference type="InterPro" id="IPR027417">
    <property type="entry name" value="P-loop_NTPase"/>
</dbReference>
<dbReference type="SUPFAM" id="SSF52540">
    <property type="entry name" value="P-loop containing nucleoside triphosphate hydrolases"/>
    <property type="match status" value="1"/>
</dbReference>